<feature type="region of interest" description="Disordered" evidence="1">
    <location>
        <begin position="177"/>
        <end position="209"/>
    </location>
</feature>
<evidence type="ECO:0000313" key="3">
    <source>
        <dbReference type="Proteomes" id="UP000799536"/>
    </source>
</evidence>
<dbReference type="Proteomes" id="UP000799536">
    <property type="component" value="Unassembled WGS sequence"/>
</dbReference>
<dbReference type="AlphaFoldDB" id="A0A9P4MV17"/>
<gene>
    <name evidence="2" type="ORF">GQ43DRAFT_478383</name>
</gene>
<evidence type="ECO:0000256" key="1">
    <source>
        <dbReference type="SAM" id="MobiDB-lite"/>
    </source>
</evidence>
<reference evidence="2" key="1">
    <citation type="journal article" date="2020" name="Stud. Mycol.">
        <title>101 Dothideomycetes genomes: a test case for predicting lifestyles and emergence of pathogens.</title>
        <authorList>
            <person name="Haridas S."/>
            <person name="Albert R."/>
            <person name="Binder M."/>
            <person name="Bloem J."/>
            <person name="Labutti K."/>
            <person name="Salamov A."/>
            <person name="Andreopoulos B."/>
            <person name="Baker S."/>
            <person name="Barry K."/>
            <person name="Bills G."/>
            <person name="Bluhm B."/>
            <person name="Cannon C."/>
            <person name="Castanera R."/>
            <person name="Culley D."/>
            <person name="Daum C."/>
            <person name="Ezra D."/>
            <person name="Gonzalez J."/>
            <person name="Henrissat B."/>
            <person name="Kuo A."/>
            <person name="Liang C."/>
            <person name="Lipzen A."/>
            <person name="Lutzoni F."/>
            <person name="Magnuson J."/>
            <person name="Mondo S."/>
            <person name="Nolan M."/>
            <person name="Ohm R."/>
            <person name="Pangilinan J."/>
            <person name="Park H.-J."/>
            <person name="Ramirez L."/>
            <person name="Alfaro M."/>
            <person name="Sun H."/>
            <person name="Tritt A."/>
            <person name="Yoshinaga Y."/>
            <person name="Zwiers L.-H."/>
            <person name="Turgeon B."/>
            <person name="Goodwin S."/>
            <person name="Spatafora J."/>
            <person name="Crous P."/>
            <person name="Grigoriev I."/>
        </authorList>
    </citation>
    <scope>NUCLEOTIDE SEQUENCE</scope>
    <source>
        <strain evidence="2">ATCC 74209</strain>
    </source>
</reference>
<proteinExistence type="predicted"/>
<protein>
    <submittedName>
        <fullName evidence="2">Uncharacterized protein</fullName>
    </submittedName>
</protein>
<name>A0A9P4MV17_9PLEO</name>
<evidence type="ECO:0000313" key="2">
    <source>
        <dbReference type="EMBL" id="KAF2204231.1"/>
    </source>
</evidence>
<keyword evidence="3" id="KW-1185">Reference proteome</keyword>
<organism evidence="2 3">
    <name type="scientific">Delitschia confertaspora ATCC 74209</name>
    <dbReference type="NCBI Taxonomy" id="1513339"/>
    <lineage>
        <taxon>Eukaryota</taxon>
        <taxon>Fungi</taxon>
        <taxon>Dikarya</taxon>
        <taxon>Ascomycota</taxon>
        <taxon>Pezizomycotina</taxon>
        <taxon>Dothideomycetes</taxon>
        <taxon>Pleosporomycetidae</taxon>
        <taxon>Pleosporales</taxon>
        <taxon>Delitschiaceae</taxon>
        <taxon>Delitschia</taxon>
    </lineage>
</organism>
<comment type="caution">
    <text evidence="2">The sequence shown here is derived from an EMBL/GenBank/DDBJ whole genome shotgun (WGS) entry which is preliminary data.</text>
</comment>
<dbReference type="EMBL" id="ML993881">
    <property type="protein sequence ID" value="KAF2204231.1"/>
    <property type="molecule type" value="Genomic_DNA"/>
</dbReference>
<sequence length="209" mass="23026">MVSNTECVQETPDFVTWKSSPEMPDMLNAPQQVHTRVFPFTNNSSEDNGKLIIRTSIEGNMYATAVAPEYVVSGPGRTNDIRDIIITKACLNGNNADLVPTSAGRTNNDVVIGRETINNGNLIAMQGLIATFGNIKAVIGVEKHLEIVDIELMVMPLRTRAEISTIPQLNITRFSDRQSHALPPIPNGDYTLNRTRREELAPDKANNEP</sequence>
<accession>A0A9P4MV17</accession>
<feature type="compositionally biased region" description="Basic and acidic residues" evidence="1">
    <location>
        <begin position="195"/>
        <end position="209"/>
    </location>
</feature>